<keyword evidence="2" id="KW-1185">Reference proteome</keyword>
<evidence type="ECO:0000313" key="1">
    <source>
        <dbReference type="EMBL" id="KIK02001.1"/>
    </source>
</evidence>
<reference evidence="1 2" key="1">
    <citation type="submission" date="2014-04" db="EMBL/GenBank/DDBJ databases">
        <authorList>
            <consortium name="DOE Joint Genome Institute"/>
            <person name="Kuo A."/>
            <person name="Kohler A."/>
            <person name="Nagy L.G."/>
            <person name="Floudas D."/>
            <person name="Copeland A."/>
            <person name="Barry K.W."/>
            <person name="Cichocki N."/>
            <person name="Veneault-Fourrey C."/>
            <person name="LaButti K."/>
            <person name="Lindquist E.A."/>
            <person name="Lipzen A."/>
            <person name="Lundell T."/>
            <person name="Morin E."/>
            <person name="Murat C."/>
            <person name="Sun H."/>
            <person name="Tunlid A."/>
            <person name="Henrissat B."/>
            <person name="Grigoriev I.V."/>
            <person name="Hibbett D.S."/>
            <person name="Martin F."/>
            <person name="Nordberg H.P."/>
            <person name="Cantor M.N."/>
            <person name="Hua S.X."/>
        </authorList>
    </citation>
    <scope>NUCLEOTIDE SEQUENCE [LARGE SCALE GENOMIC DNA]</scope>
    <source>
        <strain evidence="1 2">LaAM-08-1</strain>
    </source>
</reference>
<dbReference type="Proteomes" id="UP000054477">
    <property type="component" value="Unassembled WGS sequence"/>
</dbReference>
<sequence length="134" mass="15046">MFIDTTTIACGSSISCQPEVNGVTVVLMRPRLPAGMMTVMMITQLEVVGTSENPGFPRLTPKKMSMSLMPRKTRMSGIRTSCWACWKRRRRPRGGGGRVRLSLGYRALRREGALARQWLWDWIGLALGRITDFG</sequence>
<dbReference type="HOGENOM" id="CLU_1896568_0_0_1"/>
<name>A0A0C9XAV2_9AGAR</name>
<proteinExistence type="predicted"/>
<dbReference type="AlphaFoldDB" id="A0A0C9XAV2"/>
<accession>A0A0C9XAV2</accession>
<reference evidence="2" key="2">
    <citation type="submission" date="2015-01" db="EMBL/GenBank/DDBJ databases">
        <title>Evolutionary Origins and Diversification of the Mycorrhizal Mutualists.</title>
        <authorList>
            <consortium name="DOE Joint Genome Institute"/>
            <consortium name="Mycorrhizal Genomics Consortium"/>
            <person name="Kohler A."/>
            <person name="Kuo A."/>
            <person name="Nagy L.G."/>
            <person name="Floudas D."/>
            <person name="Copeland A."/>
            <person name="Barry K.W."/>
            <person name="Cichocki N."/>
            <person name="Veneault-Fourrey C."/>
            <person name="LaButti K."/>
            <person name="Lindquist E.A."/>
            <person name="Lipzen A."/>
            <person name="Lundell T."/>
            <person name="Morin E."/>
            <person name="Murat C."/>
            <person name="Riley R."/>
            <person name="Ohm R."/>
            <person name="Sun H."/>
            <person name="Tunlid A."/>
            <person name="Henrissat B."/>
            <person name="Grigoriev I.V."/>
            <person name="Hibbett D.S."/>
            <person name="Martin F."/>
        </authorList>
    </citation>
    <scope>NUCLEOTIDE SEQUENCE [LARGE SCALE GENOMIC DNA]</scope>
    <source>
        <strain evidence="2">LaAM-08-1</strain>
    </source>
</reference>
<protein>
    <submittedName>
        <fullName evidence="1">Uncharacterized protein</fullName>
    </submittedName>
</protein>
<dbReference type="EMBL" id="KN838599">
    <property type="protein sequence ID" value="KIK02001.1"/>
    <property type="molecule type" value="Genomic_DNA"/>
</dbReference>
<organism evidence="1 2">
    <name type="scientific">Laccaria amethystina LaAM-08-1</name>
    <dbReference type="NCBI Taxonomy" id="1095629"/>
    <lineage>
        <taxon>Eukaryota</taxon>
        <taxon>Fungi</taxon>
        <taxon>Dikarya</taxon>
        <taxon>Basidiomycota</taxon>
        <taxon>Agaricomycotina</taxon>
        <taxon>Agaricomycetes</taxon>
        <taxon>Agaricomycetidae</taxon>
        <taxon>Agaricales</taxon>
        <taxon>Agaricineae</taxon>
        <taxon>Hydnangiaceae</taxon>
        <taxon>Laccaria</taxon>
    </lineage>
</organism>
<evidence type="ECO:0000313" key="2">
    <source>
        <dbReference type="Proteomes" id="UP000054477"/>
    </source>
</evidence>
<gene>
    <name evidence="1" type="ORF">K443DRAFT_544041</name>
</gene>